<organism evidence="1 2">
    <name type="scientific">Zophobas morio</name>
    <dbReference type="NCBI Taxonomy" id="2755281"/>
    <lineage>
        <taxon>Eukaryota</taxon>
        <taxon>Metazoa</taxon>
        <taxon>Ecdysozoa</taxon>
        <taxon>Arthropoda</taxon>
        <taxon>Hexapoda</taxon>
        <taxon>Insecta</taxon>
        <taxon>Pterygota</taxon>
        <taxon>Neoptera</taxon>
        <taxon>Endopterygota</taxon>
        <taxon>Coleoptera</taxon>
        <taxon>Polyphaga</taxon>
        <taxon>Cucujiformia</taxon>
        <taxon>Tenebrionidae</taxon>
        <taxon>Zophobas</taxon>
    </lineage>
</organism>
<gene>
    <name evidence="1" type="ORF">Zmor_003578</name>
</gene>
<comment type="caution">
    <text evidence="1">The sequence shown here is derived from an EMBL/GenBank/DDBJ whole genome shotgun (WGS) entry which is preliminary data.</text>
</comment>
<evidence type="ECO:0000313" key="1">
    <source>
        <dbReference type="EMBL" id="KAJ3640269.1"/>
    </source>
</evidence>
<dbReference type="AlphaFoldDB" id="A0AA38M267"/>
<proteinExistence type="predicted"/>
<name>A0AA38M267_9CUCU</name>
<protein>
    <submittedName>
        <fullName evidence="1">Uncharacterized protein</fullName>
    </submittedName>
</protein>
<accession>A0AA38M267</accession>
<reference evidence="1" key="1">
    <citation type="journal article" date="2023" name="G3 (Bethesda)">
        <title>Whole genome assemblies of Zophobas morio and Tenebrio molitor.</title>
        <authorList>
            <person name="Kaur S."/>
            <person name="Stinson S.A."/>
            <person name="diCenzo G.C."/>
        </authorList>
    </citation>
    <scope>NUCLEOTIDE SEQUENCE</scope>
    <source>
        <strain evidence="1">QUZm001</strain>
    </source>
</reference>
<evidence type="ECO:0000313" key="2">
    <source>
        <dbReference type="Proteomes" id="UP001168821"/>
    </source>
</evidence>
<dbReference type="Proteomes" id="UP001168821">
    <property type="component" value="Unassembled WGS sequence"/>
</dbReference>
<keyword evidence="2" id="KW-1185">Reference proteome</keyword>
<sequence>MLVIYYMGILYLGQAGEINTDVYWRKLPNSITYEASIPLIYTTKWETGDNAGHSSTSLMDCGENGKSLNCQFVKEIERLSNLYDGERSMLRQLIEGQIGREQGVRRKRALDFIASSFEWCCGFATQHKFKKLAAYEQQLAE</sequence>
<dbReference type="EMBL" id="JALNTZ010000010">
    <property type="protein sequence ID" value="KAJ3640269.1"/>
    <property type="molecule type" value="Genomic_DNA"/>
</dbReference>